<dbReference type="EMBL" id="JACLZK010000002">
    <property type="protein sequence ID" value="MBC2883141.1"/>
    <property type="molecule type" value="Genomic_DNA"/>
</dbReference>
<dbReference type="AlphaFoldDB" id="A0A842J635"/>
<comment type="caution">
    <text evidence="1">The sequence shown here is derived from an EMBL/GenBank/DDBJ whole genome shotgun (WGS) entry which is preliminary data.</text>
</comment>
<keyword evidence="2" id="KW-1185">Reference proteome</keyword>
<organism evidence="1 2">
    <name type="scientific">Campylobacter massiliensis</name>
    <dbReference type="NCBI Taxonomy" id="2762557"/>
    <lineage>
        <taxon>Bacteria</taxon>
        <taxon>Pseudomonadati</taxon>
        <taxon>Campylobacterota</taxon>
        <taxon>Epsilonproteobacteria</taxon>
        <taxon>Campylobacterales</taxon>
        <taxon>Campylobacteraceae</taxon>
        <taxon>Campylobacter</taxon>
    </lineage>
</organism>
<dbReference type="RefSeq" id="WP_185898702.1">
    <property type="nucleotide sequence ID" value="NZ_JACLZK010000002.1"/>
</dbReference>
<evidence type="ECO:0000313" key="2">
    <source>
        <dbReference type="Proteomes" id="UP000552683"/>
    </source>
</evidence>
<name>A0A842J635_9BACT</name>
<sequence length="87" mass="9824">MIDSPKLDAKLSVLGEAYYLVGCDHLLPAYLQYPNYAQKPREDFLKLHFKLYLAGRQVAFERGKVAVFTRKIYAGKGAKCKRTLLGG</sequence>
<accession>A0A842J635</accession>
<evidence type="ECO:0000313" key="1">
    <source>
        <dbReference type="EMBL" id="MBC2883141.1"/>
    </source>
</evidence>
<proteinExistence type="predicted"/>
<reference evidence="1 2" key="1">
    <citation type="submission" date="2020-08" db="EMBL/GenBank/DDBJ databases">
        <title>Complete genome and description of Campylobacter massiliensis Marseille-Q3452 sp. nov.</title>
        <authorList>
            <person name="Antezack A."/>
        </authorList>
    </citation>
    <scope>NUCLEOTIDE SEQUENCE [LARGE SCALE GENOMIC DNA]</scope>
    <source>
        <strain evidence="1 2">Marseille-Q3452</strain>
    </source>
</reference>
<gene>
    <name evidence="1" type="ORF">H7R39_07715</name>
</gene>
<dbReference type="Proteomes" id="UP000552683">
    <property type="component" value="Unassembled WGS sequence"/>
</dbReference>
<protein>
    <submittedName>
        <fullName evidence="1">Sodium:solute symporter</fullName>
    </submittedName>
</protein>